<dbReference type="Gene3D" id="1.10.10.10">
    <property type="entry name" value="Winged helix-like DNA-binding domain superfamily/Winged helix DNA-binding domain"/>
    <property type="match status" value="2"/>
</dbReference>
<evidence type="ECO:0000256" key="3">
    <source>
        <dbReference type="ARBA" id="ARBA00018111"/>
    </source>
</evidence>
<evidence type="ECO:0000313" key="11">
    <source>
        <dbReference type="Proteomes" id="UP001501358"/>
    </source>
</evidence>
<evidence type="ECO:0000256" key="2">
    <source>
        <dbReference type="ARBA" id="ARBA00009695"/>
    </source>
</evidence>
<dbReference type="HAMAP" id="MF_01114">
    <property type="entry name" value="RecX"/>
    <property type="match status" value="1"/>
</dbReference>
<evidence type="ECO:0000259" key="7">
    <source>
        <dbReference type="Pfam" id="PF02631"/>
    </source>
</evidence>
<comment type="similarity">
    <text evidence="2 5">Belongs to the RecX family.</text>
</comment>
<organism evidence="10 11">
    <name type="scientific">Streptomyces thermolineatus</name>
    <dbReference type="NCBI Taxonomy" id="44033"/>
    <lineage>
        <taxon>Bacteria</taxon>
        <taxon>Bacillati</taxon>
        <taxon>Actinomycetota</taxon>
        <taxon>Actinomycetes</taxon>
        <taxon>Kitasatosporales</taxon>
        <taxon>Streptomycetaceae</taxon>
        <taxon>Streptomyces</taxon>
    </lineage>
</organism>
<name>A0ABN3MFQ5_9ACTN</name>
<gene>
    <name evidence="5 10" type="primary">recX</name>
    <name evidence="10" type="ORF">GCM10010406_42300</name>
</gene>
<feature type="domain" description="RecX third three-helical" evidence="8">
    <location>
        <begin position="129"/>
        <end position="173"/>
    </location>
</feature>
<dbReference type="InterPro" id="IPR053925">
    <property type="entry name" value="RecX_HTH_3rd"/>
</dbReference>
<keyword evidence="11" id="KW-1185">Reference proteome</keyword>
<comment type="caution">
    <text evidence="10">The sequence shown here is derived from an EMBL/GenBank/DDBJ whole genome shotgun (WGS) entry which is preliminary data.</text>
</comment>
<evidence type="ECO:0000259" key="9">
    <source>
        <dbReference type="Pfam" id="PF21982"/>
    </source>
</evidence>
<accession>A0ABN3MFQ5</accession>
<dbReference type="InterPro" id="IPR003783">
    <property type="entry name" value="Regulatory_RecX"/>
</dbReference>
<dbReference type="Pfam" id="PF21982">
    <property type="entry name" value="RecX_HTH1"/>
    <property type="match status" value="1"/>
</dbReference>
<dbReference type="Proteomes" id="UP001501358">
    <property type="component" value="Unassembled WGS sequence"/>
</dbReference>
<dbReference type="InterPro" id="IPR036388">
    <property type="entry name" value="WH-like_DNA-bd_sf"/>
</dbReference>
<dbReference type="InterPro" id="IPR053924">
    <property type="entry name" value="RecX_HTH_2nd"/>
</dbReference>
<evidence type="ECO:0000256" key="6">
    <source>
        <dbReference type="SAM" id="MobiDB-lite"/>
    </source>
</evidence>
<evidence type="ECO:0000256" key="4">
    <source>
        <dbReference type="ARBA" id="ARBA00022490"/>
    </source>
</evidence>
<dbReference type="EMBL" id="BAAATA010000029">
    <property type="protein sequence ID" value="GAA2501316.1"/>
    <property type="molecule type" value="Genomic_DNA"/>
</dbReference>
<evidence type="ECO:0000256" key="5">
    <source>
        <dbReference type="HAMAP-Rule" id="MF_01114"/>
    </source>
</evidence>
<comment type="subcellular location">
    <subcellularLocation>
        <location evidence="1 5">Cytoplasm</location>
    </subcellularLocation>
</comment>
<sequence>MVRRGGGSAGSTDGREPPRRAQEPEVPADPEEAARNLCLRLLTGTPRTRGQLAEAMRRKGIPEDAAEKVLSRFEDVGLIDDRAFADAWVESRHRGRGLARRALARELRVRGVDSELVDRAVGQLDPDREEATARELVDRKLRATRGLDRERRVRRLAGMLARKGYSEGLALRVVRRALEEEGEDPEFLQEHLPD</sequence>
<evidence type="ECO:0000256" key="1">
    <source>
        <dbReference type="ARBA" id="ARBA00004496"/>
    </source>
</evidence>
<proteinExistence type="inferred from homology"/>
<comment type="function">
    <text evidence="5">Modulates RecA activity.</text>
</comment>
<dbReference type="Pfam" id="PF21981">
    <property type="entry name" value="RecX_HTH3"/>
    <property type="match status" value="1"/>
</dbReference>
<dbReference type="NCBIfam" id="NF001061">
    <property type="entry name" value="PRK00117.5-1"/>
    <property type="match status" value="1"/>
</dbReference>
<dbReference type="InterPro" id="IPR053926">
    <property type="entry name" value="RecX_HTH_1st"/>
</dbReference>
<dbReference type="PANTHER" id="PTHR33602">
    <property type="entry name" value="REGULATORY PROTEIN RECX FAMILY PROTEIN"/>
    <property type="match status" value="1"/>
</dbReference>
<protein>
    <recommendedName>
        <fullName evidence="3 5">Regulatory protein RecX</fullName>
    </recommendedName>
</protein>
<evidence type="ECO:0000313" key="10">
    <source>
        <dbReference type="EMBL" id="GAA2501316.1"/>
    </source>
</evidence>
<feature type="compositionally biased region" description="Basic and acidic residues" evidence="6">
    <location>
        <begin position="13"/>
        <end position="23"/>
    </location>
</feature>
<reference evidence="10 11" key="1">
    <citation type="journal article" date="2019" name="Int. J. Syst. Evol. Microbiol.">
        <title>The Global Catalogue of Microorganisms (GCM) 10K type strain sequencing project: providing services to taxonomists for standard genome sequencing and annotation.</title>
        <authorList>
            <consortium name="The Broad Institute Genomics Platform"/>
            <consortium name="The Broad Institute Genome Sequencing Center for Infectious Disease"/>
            <person name="Wu L."/>
            <person name="Ma J."/>
        </authorList>
    </citation>
    <scope>NUCLEOTIDE SEQUENCE [LARGE SCALE GENOMIC DNA]</scope>
    <source>
        <strain evidence="10 11">JCM 6307</strain>
    </source>
</reference>
<dbReference type="Pfam" id="PF02631">
    <property type="entry name" value="RecX_HTH2"/>
    <property type="match status" value="1"/>
</dbReference>
<keyword evidence="4 5" id="KW-0963">Cytoplasm</keyword>
<feature type="domain" description="RecX first three-helical" evidence="9">
    <location>
        <begin position="34"/>
        <end position="72"/>
    </location>
</feature>
<dbReference type="PANTHER" id="PTHR33602:SF1">
    <property type="entry name" value="REGULATORY PROTEIN RECX FAMILY PROTEIN"/>
    <property type="match status" value="1"/>
</dbReference>
<feature type="domain" description="RecX second three-helical" evidence="7">
    <location>
        <begin position="80"/>
        <end position="120"/>
    </location>
</feature>
<evidence type="ECO:0000259" key="8">
    <source>
        <dbReference type="Pfam" id="PF21981"/>
    </source>
</evidence>
<feature type="region of interest" description="Disordered" evidence="6">
    <location>
        <begin position="1"/>
        <end position="34"/>
    </location>
</feature>